<dbReference type="SUPFAM" id="SSF48452">
    <property type="entry name" value="TPR-like"/>
    <property type="match status" value="2"/>
</dbReference>
<keyword evidence="3" id="KW-1185">Reference proteome</keyword>
<dbReference type="SMART" id="SM00028">
    <property type="entry name" value="TPR"/>
    <property type="match status" value="2"/>
</dbReference>
<dbReference type="InterPro" id="IPR011990">
    <property type="entry name" value="TPR-like_helical_dom_sf"/>
</dbReference>
<proteinExistence type="predicted"/>
<dbReference type="EMBL" id="UHFN01000007">
    <property type="protein sequence ID" value="SUN62381.1"/>
    <property type="molecule type" value="Genomic_DNA"/>
</dbReference>
<dbReference type="Pfam" id="PF13181">
    <property type="entry name" value="TPR_8"/>
    <property type="match status" value="1"/>
</dbReference>
<evidence type="ECO:0000313" key="3">
    <source>
        <dbReference type="Proteomes" id="UP000254924"/>
    </source>
</evidence>
<dbReference type="PROSITE" id="PS50005">
    <property type="entry name" value="TPR"/>
    <property type="match status" value="1"/>
</dbReference>
<evidence type="ECO:0000313" key="2">
    <source>
        <dbReference type="EMBL" id="SUN62381.1"/>
    </source>
</evidence>
<dbReference type="Proteomes" id="UP000254924">
    <property type="component" value="Unassembled WGS sequence"/>
</dbReference>
<name>A0A380KBP4_9STRE</name>
<dbReference type="InterPro" id="IPR019734">
    <property type="entry name" value="TPR_rpt"/>
</dbReference>
<feature type="repeat" description="TPR" evidence="1">
    <location>
        <begin position="171"/>
        <end position="204"/>
    </location>
</feature>
<organism evidence="2 3">
    <name type="scientific">Streptococcus hyointestinalis</name>
    <dbReference type="NCBI Taxonomy" id="1337"/>
    <lineage>
        <taxon>Bacteria</taxon>
        <taxon>Bacillati</taxon>
        <taxon>Bacillota</taxon>
        <taxon>Bacilli</taxon>
        <taxon>Lactobacillales</taxon>
        <taxon>Streptococcaceae</taxon>
        <taxon>Streptococcus</taxon>
    </lineage>
</organism>
<gene>
    <name evidence="2" type="ORF">NCTC12224_01853</name>
</gene>
<dbReference type="Gene3D" id="1.25.40.10">
    <property type="entry name" value="Tetratricopeptide repeat domain"/>
    <property type="match status" value="2"/>
</dbReference>
<sequence length="416" mass="47968">MIALMQNSEKMIAALSNQDLTHANKYFERALKEDDDEMLLDLGAYLESIGFLPQAKQIYLKLRERFPEVNVNLAQIAAEDDDLTEAFLYLDAIDETSPDYVSALLVMADLYDMEGLTDVAREKLLLAADISPDPLVLFGLAELDLDLGHFKEAIDYYAQLDNREILELTGISTYQRIGHAYAALGKFEAAVEFLEKAIEIEYDDQTVFELAVILYDMEEYQKANLYFKQLETMNPDFDGYEYVYALSLQKENQGSEALRVVQQGLSKNSFDSNLLLLASQLSYEQHDSRSAESYLLEAKQVSDDTEEVLMRLSNLYLEEERYEDVVALDDEAIDNVLTKWNMAKAYRQLEDEDKAYEAYHDLEADLYDNPEFLQDYAYLLYEYGYRKQAQKIAEHYLTLVPDDMAMADFLENLRLD</sequence>
<keyword evidence="1" id="KW-0802">TPR repeat</keyword>
<reference evidence="2 3" key="1">
    <citation type="submission" date="2018-06" db="EMBL/GenBank/DDBJ databases">
        <authorList>
            <consortium name="Pathogen Informatics"/>
            <person name="Doyle S."/>
        </authorList>
    </citation>
    <scope>NUCLEOTIDE SEQUENCE [LARGE SCALE GENOMIC DNA]</scope>
    <source>
        <strain evidence="2 3">NCTC12224</strain>
    </source>
</reference>
<accession>A0A380KBP4</accession>
<evidence type="ECO:0000256" key="1">
    <source>
        <dbReference type="PROSITE-ProRule" id="PRU00339"/>
    </source>
</evidence>
<dbReference type="AlphaFoldDB" id="A0A380KBP4"/>
<dbReference type="PANTHER" id="PTHR12558">
    <property type="entry name" value="CELL DIVISION CYCLE 16,23,27"/>
    <property type="match status" value="1"/>
</dbReference>
<protein>
    <submittedName>
        <fullName evidence="2">TPR repeat-containing protein</fullName>
    </submittedName>
</protein>
<dbReference type="PROSITE" id="PS50293">
    <property type="entry name" value="TPR_REGION"/>
    <property type="match status" value="1"/>
</dbReference>
<dbReference type="PANTHER" id="PTHR12558:SF13">
    <property type="entry name" value="CELL DIVISION CYCLE PROTEIN 27 HOMOLOG"/>
    <property type="match status" value="1"/>
</dbReference>